<organism evidence="1 2">
    <name type="scientific">Desulfuromonas acetoxidans (strain DSM 684 / 11070)</name>
    <dbReference type="NCBI Taxonomy" id="281689"/>
    <lineage>
        <taxon>Bacteria</taxon>
        <taxon>Pseudomonadati</taxon>
        <taxon>Thermodesulfobacteriota</taxon>
        <taxon>Desulfuromonadia</taxon>
        <taxon>Desulfuromonadales</taxon>
        <taxon>Desulfuromonadaceae</taxon>
        <taxon>Desulfuromonas</taxon>
    </lineage>
</organism>
<dbReference type="OrthoDB" id="9808993at2"/>
<comment type="caution">
    <text evidence="1">The sequence shown here is derived from an EMBL/GenBank/DDBJ whole genome shotgun (WGS) entry which is preliminary data.</text>
</comment>
<evidence type="ECO:0008006" key="3">
    <source>
        <dbReference type="Google" id="ProtNLM"/>
    </source>
</evidence>
<name>Q1JX51_DESA6</name>
<dbReference type="SUPFAM" id="SSF109604">
    <property type="entry name" value="HD-domain/PDEase-like"/>
    <property type="match status" value="1"/>
</dbReference>
<dbReference type="AlphaFoldDB" id="Q1JX51"/>
<sequence length="208" mass="24349">MKYACFELLYQHVEHRLTHELPTTLCHHSAHHSLVDVLSAVRRLGRASQLSGEEQLLLDTAAVLHDLGYLCRYEHNEEFAARYAVRWLPYFGFNVKQADQVSRLIRATSLGCQPQSLLEKLLCDADLDVLGRPDYWSQTILLRQELEAHGYVYSWQQWLNHQYQFLTTHHYYSSAAQLFREVGKRENIHFIEEKINQLMSRGLSFEGD</sequence>
<dbReference type="Proteomes" id="UP000005695">
    <property type="component" value="Unassembled WGS sequence"/>
</dbReference>
<evidence type="ECO:0000313" key="1">
    <source>
        <dbReference type="EMBL" id="EAT14811.1"/>
    </source>
</evidence>
<proteinExistence type="predicted"/>
<reference evidence="1" key="2">
    <citation type="submission" date="2006-05" db="EMBL/GenBank/DDBJ databases">
        <title>Sequencing of the draft genome and assembly of Desulfuromonas acetoxidans DSM 684.</title>
        <authorList>
            <consortium name="US DOE Joint Genome Institute (JGI-PGF)"/>
            <person name="Copeland A."/>
            <person name="Lucas S."/>
            <person name="Lapidus A."/>
            <person name="Barry K."/>
            <person name="Detter J.C."/>
            <person name="Glavina del Rio T."/>
            <person name="Hammon N."/>
            <person name="Israni S."/>
            <person name="Dalin E."/>
            <person name="Tice H."/>
            <person name="Bruce D."/>
            <person name="Pitluck S."/>
            <person name="Richardson P."/>
        </authorList>
    </citation>
    <scope>NUCLEOTIDE SEQUENCE [LARGE SCALE GENOMIC DNA]</scope>
    <source>
        <strain evidence="1">DSM 684</strain>
    </source>
</reference>
<keyword evidence="2" id="KW-1185">Reference proteome</keyword>
<evidence type="ECO:0000313" key="2">
    <source>
        <dbReference type="Proteomes" id="UP000005695"/>
    </source>
</evidence>
<protein>
    <recommendedName>
        <fullName evidence="3">HD domain-containing protein</fullName>
    </recommendedName>
</protein>
<gene>
    <name evidence="1" type="ORF">Dace_0950</name>
</gene>
<accession>Q1JX51</accession>
<dbReference type="RefSeq" id="WP_006002050.1">
    <property type="nucleotide sequence ID" value="NZ_AAEW02000017.1"/>
</dbReference>
<dbReference type="EMBL" id="AAEW02000017">
    <property type="protein sequence ID" value="EAT14811.1"/>
    <property type="molecule type" value="Genomic_DNA"/>
</dbReference>
<dbReference type="Gene3D" id="1.10.3210.10">
    <property type="entry name" value="Hypothetical protein af1432"/>
    <property type="match status" value="1"/>
</dbReference>
<reference evidence="1" key="1">
    <citation type="submission" date="2006-05" db="EMBL/GenBank/DDBJ databases">
        <title>Annotation of the draft genome assembly of Desulfuromonas acetoxidans DSM 684.</title>
        <authorList>
            <consortium name="US DOE Joint Genome Institute (JGI-ORNL)"/>
            <person name="Larimer F."/>
            <person name="Land M."/>
            <person name="Hauser L."/>
        </authorList>
    </citation>
    <scope>NUCLEOTIDE SEQUENCE [LARGE SCALE GENOMIC DNA]</scope>
    <source>
        <strain evidence="1">DSM 684</strain>
    </source>
</reference>